<keyword evidence="1" id="KW-0812">Transmembrane</keyword>
<accession>I3T131</accession>
<name>I3T131_LOTJA</name>
<feature type="transmembrane region" description="Helical" evidence="1">
    <location>
        <begin position="6"/>
        <end position="27"/>
    </location>
</feature>
<dbReference type="AlphaFoldDB" id="I3T131"/>
<proteinExistence type="evidence at transcript level"/>
<protein>
    <submittedName>
        <fullName evidence="2">Uncharacterized protein</fullName>
    </submittedName>
</protein>
<reference evidence="2" key="1">
    <citation type="submission" date="2012-05" db="EMBL/GenBank/DDBJ databases">
        <authorList>
            <person name="Krishnakumar V."/>
            <person name="Cheung F."/>
            <person name="Xiao Y."/>
            <person name="Chan A."/>
            <person name="Moskal W.A."/>
            <person name="Town C.D."/>
        </authorList>
    </citation>
    <scope>NUCLEOTIDE SEQUENCE</scope>
</reference>
<sequence length="43" mass="5102">MAPWVVIRISFSLIGDSGLGFSTFWYLSMAAIWEYRETERERE</sequence>
<dbReference type="EMBL" id="BT146429">
    <property type="protein sequence ID" value="AFK46223.1"/>
    <property type="molecule type" value="mRNA"/>
</dbReference>
<keyword evidence="1" id="KW-1133">Transmembrane helix</keyword>
<keyword evidence="1" id="KW-0472">Membrane</keyword>
<evidence type="ECO:0000313" key="2">
    <source>
        <dbReference type="EMBL" id="AFK46223.1"/>
    </source>
</evidence>
<evidence type="ECO:0000256" key="1">
    <source>
        <dbReference type="SAM" id="Phobius"/>
    </source>
</evidence>
<organism evidence="2">
    <name type="scientific">Lotus japonicus</name>
    <name type="common">Lotus corniculatus var. japonicus</name>
    <dbReference type="NCBI Taxonomy" id="34305"/>
    <lineage>
        <taxon>Eukaryota</taxon>
        <taxon>Viridiplantae</taxon>
        <taxon>Streptophyta</taxon>
        <taxon>Embryophyta</taxon>
        <taxon>Tracheophyta</taxon>
        <taxon>Spermatophyta</taxon>
        <taxon>Magnoliopsida</taxon>
        <taxon>eudicotyledons</taxon>
        <taxon>Gunneridae</taxon>
        <taxon>Pentapetalae</taxon>
        <taxon>rosids</taxon>
        <taxon>fabids</taxon>
        <taxon>Fabales</taxon>
        <taxon>Fabaceae</taxon>
        <taxon>Papilionoideae</taxon>
        <taxon>50 kb inversion clade</taxon>
        <taxon>NPAAA clade</taxon>
        <taxon>Hologalegina</taxon>
        <taxon>robinioid clade</taxon>
        <taxon>Loteae</taxon>
        <taxon>Lotus</taxon>
    </lineage>
</organism>